<comment type="caution">
    <text evidence="1">The sequence shown here is derived from an EMBL/GenBank/DDBJ whole genome shotgun (WGS) entry which is preliminary data.</text>
</comment>
<proteinExistence type="predicted"/>
<dbReference type="AlphaFoldDB" id="A0A0V1GN64"/>
<dbReference type="EMBL" id="JYDV01001391">
    <property type="protein sequence ID" value="KRY99544.1"/>
    <property type="molecule type" value="Genomic_DNA"/>
</dbReference>
<organism evidence="1 2">
    <name type="scientific">Trichinella pseudospiralis</name>
    <name type="common">Parasitic roundworm</name>
    <dbReference type="NCBI Taxonomy" id="6337"/>
    <lineage>
        <taxon>Eukaryota</taxon>
        <taxon>Metazoa</taxon>
        <taxon>Ecdysozoa</taxon>
        <taxon>Nematoda</taxon>
        <taxon>Enoplea</taxon>
        <taxon>Dorylaimia</taxon>
        <taxon>Trichinellida</taxon>
        <taxon>Trichinellidae</taxon>
        <taxon>Trichinella</taxon>
    </lineage>
</organism>
<gene>
    <name evidence="1" type="ORF">T4C_10456</name>
</gene>
<name>A0A0V1GN64_TRIPS</name>
<evidence type="ECO:0000313" key="1">
    <source>
        <dbReference type="EMBL" id="KRY99544.1"/>
    </source>
</evidence>
<evidence type="ECO:0000313" key="2">
    <source>
        <dbReference type="Proteomes" id="UP000054826"/>
    </source>
</evidence>
<protein>
    <submittedName>
        <fullName evidence="1">Uncharacterized protein</fullName>
    </submittedName>
</protein>
<sequence>MLLDDDPMAAETLLISMIYNHFQYHLGDSHSQQHVHPMTLLIYRCYGSTGYWSRLENDRHQKEHKTLLISMIYNHFQYHLGDSHSQQHVHPLTLMIYERYGSTGYWSRLENDRHQKEHSLTTSNEF</sequence>
<dbReference type="Proteomes" id="UP000054826">
    <property type="component" value="Unassembled WGS sequence"/>
</dbReference>
<reference evidence="1 2" key="1">
    <citation type="submission" date="2015-01" db="EMBL/GenBank/DDBJ databases">
        <title>Evolution of Trichinella species and genotypes.</title>
        <authorList>
            <person name="Korhonen P.K."/>
            <person name="Edoardo P."/>
            <person name="Giuseppe L.R."/>
            <person name="Gasser R.B."/>
        </authorList>
    </citation>
    <scope>NUCLEOTIDE SEQUENCE [LARGE SCALE GENOMIC DNA]</scope>
    <source>
        <strain evidence="1">ISS176</strain>
    </source>
</reference>
<accession>A0A0V1GN64</accession>